<proteinExistence type="predicted"/>
<comment type="caution">
    <text evidence="1">The sequence shown here is derived from an EMBL/GenBank/DDBJ whole genome shotgun (WGS) entry which is preliminary data.</text>
</comment>
<dbReference type="RefSeq" id="WP_179252407.1">
    <property type="nucleotide sequence ID" value="NZ_JACBIV010000007.1"/>
</dbReference>
<evidence type="ECO:0000313" key="1">
    <source>
        <dbReference type="EMBL" id="MBC3213833.1"/>
    </source>
</evidence>
<reference evidence="1" key="1">
    <citation type="submission" date="2020-08" db="EMBL/GenBank/DDBJ databases">
        <title>Food and environmental bacterial isolates.</title>
        <authorList>
            <person name="Richter L."/>
            <person name="Du Plessis E.M."/>
            <person name="Duvenage S."/>
            <person name="Allam M."/>
            <person name="Korsten L."/>
        </authorList>
    </citation>
    <scope>NUCLEOTIDE SEQUENCE</scope>
    <source>
        <strain evidence="1">UPMP2127</strain>
    </source>
</reference>
<protein>
    <submittedName>
        <fullName evidence="1">Uncharacterized protein</fullName>
    </submittedName>
</protein>
<name>A0AAW3WUG4_SERFO</name>
<dbReference type="AlphaFoldDB" id="A0AAW3WUG4"/>
<sequence length="64" mass="6948">MSQEITLAQAAENAEQAEIVCRLLESHPHSLQDCEVSAVASLLSVLTGRVAAWLIEEQAMRGNK</sequence>
<gene>
    <name evidence="1" type="ORF">H8J20_16935</name>
</gene>
<organism evidence="1 2">
    <name type="scientific">Serratia fonticola</name>
    <dbReference type="NCBI Taxonomy" id="47917"/>
    <lineage>
        <taxon>Bacteria</taxon>
        <taxon>Pseudomonadati</taxon>
        <taxon>Pseudomonadota</taxon>
        <taxon>Gammaproteobacteria</taxon>
        <taxon>Enterobacterales</taxon>
        <taxon>Yersiniaceae</taxon>
        <taxon>Serratia</taxon>
    </lineage>
</organism>
<dbReference type="EMBL" id="JACNYO010000018">
    <property type="protein sequence ID" value="MBC3213833.1"/>
    <property type="molecule type" value="Genomic_DNA"/>
</dbReference>
<evidence type="ECO:0000313" key="2">
    <source>
        <dbReference type="Proteomes" id="UP000659084"/>
    </source>
</evidence>
<accession>A0AAW3WUG4</accession>
<dbReference type="Proteomes" id="UP000659084">
    <property type="component" value="Unassembled WGS sequence"/>
</dbReference>